<dbReference type="PANTHER" id="PTHR21286">
    <property type="entry name" value="NUCLEAR PORE COMPLEX PROTEIN NUP160"/>
    <property type="match status" value="1"/>
</dbReference>
<reference evidence="1" key="1">
    <citation type="submission" date="2019-05" db="EMBL/GenBank/DDBJ databases">
        <title>The de novo reference genome and transcriptome assemblies of the wild tomato species Solanum chilense.</title>
        <authorList>
            <person name="Stam R."/>
            <person name="Nosenko T."/>
            <person name="Hoerger A.C."/>
            <person name="Stephan W."/>
            <person name="Seidel M.A."/>
            <person name="Kuhn J.M.M."/>
            <person name="Haberer G."/>
            <person name="Tellier A."/>
        </authorList>
    </citation>
    <scope>NUCLEOTIDE SEQUENCE</scope>
    <source>
        <tissue evidence="1">Mature leaves</tissue>
    </source>
</reference>
<sequence length="458" mass="49931">MGSQSCLAGMEVPIIGSDSVKFVQLSVPSSTSTSVSSPTPPTAARDVGSCSIIGNPPAYFTWKICRSHPNVLEIMEFCGHKEFPKTGLQIVFPEALFPFAVICKNEMALSSVKPYLLHAMTVSGVAYLIKLENISNYVSSSHLQSGDFVDFNTHPHPHQGAATAVAGIAELMVVGRSDGSVGFFQLGILDQRAPGFVQELRDDSGLGRLWGVLSRQLAEAGLCEPSACGIPPLHCRYRGLSLQLFAGNRATLEVFESCRPAASIEAWYLISEGSTFVRICVGNDHNNPDAIPMAVLQKDDSEVGTAVISLYNLYLSTGDRINLLLDPSTKSISLEEVNSFIVDSSFEKEQLVLGNRCCKLCLLTVLWPQGDLIDIKLTPNKLWILRENGLVMKELSCQNRNEELVHCYSLQDAFVAEQLFQGSENSSDDLLWLSHTVLSSSKRSTPIVCSCSNYIKSI</sequence>
<dbReference type="GO" id="GO:0005643">
    <property type="term" value="C:nuclear pore"/>
    <property type="evidence" value="ECO:0007669"/>
    <property type="project" value="TreeGrafter"/>
</dbReference>
<name>A0A6N2BR21_SOLCI</name>
<dbReference type="GO" id="GO:0017056">
    <property type="term" value="F:structural constituent of nuclear pore"/>
    <property type="evidence" value="ECO:0007669"/>
    <property type="project" value="TreeGrafter"/>
</dbReference>
<accession>A0A6N2BR21</accession>
<protein>
    <submittedName>
        <fullName evidence="1">Uncharacterized protein</fullName>
    </submittedName>
</protein>
<evidence type="ECO:0000313" key="1">
    <source>
        <dbReference type="EMBL" id="TMW94483.1"/>
    </source>
</evidence>
<dbReference type="PANTHER" id="PTHR21286:SF0">
    <property type="entry name" value="NUCLEAR PORE COMPLEX PROTEIN NUP160"/>
    <property type="match status" value="1"/>
</dbReference>
<organism evidence="1">
    <name type="scientific">Solanum chilense</name>
    <name type="common">Tomato</name>
    <name type="synonym">Lycopersicon chilense</name>
    <dbReference type="NCBI Taxonomy" id="4083"/>
    <lineage>
        <taxon>Eukaryota</taxon>
        <taxon>Viridiplantae</taxon>
        <taxon>Streptophyta</taxon>
        <taxon>Embryophyta</taxon>
        <taxon>Tracheophyta</taxon>
        <taxon>Spermatophyta</taxon>
        <taxon>Magnoliopsida</taxon>
        <taxon>eudicotyledons</taxon>
        <taxon>Gunneridae</taxon>
        <taxon>Pentapetalae</taxon>
        <taxon>asterids</taxon>
        <taxon>lamiids</taxon>
        <taxon>Solanales</taxon>
        <taxon>Solanaceae</taxon>
        <taxon>Solanoideae</taxon>
        <taxon>Solaneae</taxon>
        <taxon>Solanum</taxon>
        <taxon>Solanum subgen. Lycopersicon</taxon>
    </lineage>
</organism>
<proteinExistence type="predicted"/>
<dbReference type="EMBL" id="RXGB01002624">
    <property type="protein sequence ID" value="TMW94483.1"/>
    <property type="molecule type" value="Genomic_DNA"/>
</dbReference>
<gene>
    <name evidence="1" type="ORF">EJD97_010209</name>
</gene>
<comment type="caution">
    <text evidence="1">The sequence shown here is derived from an EMBL/GenBank/DDBJ whole genome shotgun (WGS) entry which is preliminary data.</text>
</comment>
<dbReference type="InterPro" id="IPR021717">
    <property type="entry name" value="Nucleoporin_Nup160"/>
</dbReference>
<dbReference type="AlphaFoldDB" id="A0A6N2BR21"/>